<dbReference type="PANTHER" id="PTHR24064">
    <property type="entry name" value="SOLUTE CARRIER FAMILY 22 MEMBER"/>
    <property type="match status" value="1"/>
</dbReference>
<dbReference type="Proteomes" id="UP001177023">
    <property type="component" value="Unassembled WGS sequence"/>
</dbReference>
<evidence type="ECO:0000256" key="4">
    <source>
        <dbReference type="ARBA" id="ARBA00023136"/>
    </source>
</evidence>
<feature type="transmembrane region" description="Helical" evidence="5">
    <location>
        <begin position="288"/>
        <end position="308"/>
    </location>
</feature>
<dbReference type="Gene3D" id="1.20.1250.20">
    <property type="entry name" value="MFS general substrate transporter like domains"/>
    <property type="match status" value="1"/>
</dbReference>
<proteinExistence type="predicted"/>
<dbReference type="GO" id="GO:0016020">
    <property type="term" value="C:membrane"/>
    <property type="evidence" value="ECO:0007669"/>
    <property type="project" value="UniProtKB-SubCell"/>
</dbReference>
<feature type="transmembrane region" description="Helical" evidence="5">
    <location>
        <begin position="127"/>
        <end position="144"/>
    </location>
</feature>
<feature type="transmembrane region" description="Helical" evidence="5">
    <location>
        <begin position="353"/>
        <end position="375"/>
    </location>
</feature>
<keyword evidence="2 5" id="KW-0812">Transmembrane</keyword>
<protein>
    <recommendedName>
        <fullName evidence="8">Major facilitator superfamily (MFS) profile domain-containing protein</fullName>
    </recommendedName>
</protein>
<name>A0AA36D538_9BILA</name>
<dbReference type="AlphaFoldDB" id="A0AA36D538"/>
<evidence type="ECO:0000256" key="5">
    <source>
        <dbReference type="SAM" id="Phobius"/>
    </source>
</evidence>
<evidence type="ECO:0000256" key="2">
    <source>
        <dbReference type="ARBA" id="ARBA00022692"/>
    </source>
</evidence>
<sequence>MIARLEINRLHWLLFVLWQIALVFCTQQIFPVFYNYSPRLDCDEFNIYANSSECSLSKKDVCKALEKCELIRVDSDPPFHSAVEEFKLFCDRDAYYATVVSTVQFLGVLFGTIIYGHLGDYFGRRMVSIFGVSLGILCGVASGFAPSWPWLAAIRFIVGSSIACVLVVFYTFICELIRPNQRVFLRAFFNWGYARLIFTLICFICNHWRSAAIVTALVVSPVPLVAILLLPESPKWLISNGKEKEARSACRKLQYFAGDETLFNEDLNQQSSGHRVHTMKDLLTDRTIAKRTVVLCVLWFSTSLSAFGSDLNSGNLAGNFYANQFVSAAVTAFAKIFVFILDEKLPTFDRRKLYYYPQILVIVCYAAIMFLLAFVKEDDCDEDYWANWAGWKVQSLPKSTIGMGTCSLLARCGALLAPQMAYLSSISRWAPYGVVVAIGCFSLVIAIFFLPDTKGVDLGDMEKKDKEPIN</sequence>
<evidence type="ECO:0000313" key="6">
    <source>
        <dbReference type="EMBL" id="CAJ0580871.1"/>
    </source>
</evidence>
<feature type="non-terminal residue" evidence="6">
    <location>
        <position position="1"/>
    </location>
</feature>
<dbReference type="EMBL" id="CATQJA010002662">
    <property type="protein sequence ID" value="CAJ0580871.1"/>
    <property type="molecule type" value="Genomic_DNA"/>
</dbReference>
<organism evidence="6 7">
    <name type="scientific">Mesorhabditis spiculigera</name>
    <dbReference type="NCBI Taxonomy" id="96644"/>
    <lineage>
        <taxon>Eukaryota</taxon>
        <taxon>Metazoa</taxon>
        <taxon>Ecdysozoa</taxon>
        <taxon>Nematoda</taxon>
        <taxon>Chromadorea</taxon>
        <taxon>Rhabditida</taxon>
        <taxon>Rhabditina</taxon>
        <taxon>Rhabditomorpha</taxon>
        <taxon>Rhabditoidea</taxon>
        <taxon>Rhabditidae</taxon>
        <taxon>Mesorhabditinae</taxon>
        <taxon>Mesorhabditis</taxon>
    </lineage>
</organism>
<feature type="transmembrane region" description="Helical" evidence="5">
    <location>
        <begin position="320"/>
        <end position="341"/>
    </location>
</feature>
<dbReference type="Pfam" id="PF00083">
    <property type="entry name" value="Sugar_tr"/>
    <property type="match status" value="1"/>
</dbReference>
<keyword evidence="7" id="KW-1185">Reference proteome</keyword>
<keyword evidence="3 5" id="KW-1133">Transmembrane helix</keyword>
<dbReference type="GO" id="GO:0022857">
    <property type="term" value="F:transmembrane transporter activity"/>
    <property type="evidence" value="ECO:0007669"/>
    <property type="project" value="InterPro"/>
</dbReference>
<dbReference type="InterPro" id="IPR036259">
    <property type="entry name" value="MFS_trans_sf"/>
</dbReference>
<feature type="transmembrane region" description="Helical" evidence="5">
    <location>
        <begin position="12"/>
        <end position="30"/>
    </location>
</feature>
<gene>
    <name evidence="6" type="ORF">MSPICULIGERA_LOCUS19046</name>
</gene>
<feature type="transmembrane region" description="Helical" evidence="5">
    <location>
        <begin position="429"/>
        <end position="450"/>
    </location>
</feature>
<feature type="transmembrane region" description="Helical" evidence="5">
    <location>
        <begin position="184"/>
        <end position="204"/>
    </location>
</feature>
<evidence type="ECO:0000313" key="7">
    <source>
        <dbReference type="Proteomes" id="UP001177023"/>
    </source>
</evidence>
<evidence type="ECO:0000256" key="3">
    <source>
        <dbReference type="ARBA" id="ARBA00022989"/>
    </source>
</evidence>
<keyword evidence="4 5" id="KW-0472">Membrane</keyword>
<feature type="transmembrane region" description="Helical" evidence="5">
    <location>
        <begin position="94"/>
        <end position="115"/>
    </location>
</feature>
<accession>A0AA36D538</accession>
<evidence type="ECO:0000256" key="1">
    <source>
        <dbReference type="ARBA" id="ARBA00004141"/>
    </source>
</evidence>
<evidence type="ECO:0008006" key="8">
    <source>
        <dbReference type="Google" id="ProtNLM"/>
    </source>
</evidence>
<feature type="transmembrane region" description="Helical" evidence="5">
    <location>
        <begin position="210"/>
        <end position="230"/>
    </location>
</feature>
<reference evidence="6" key="1">
    <citation type="submission" date="2023-06" db="EMBL/GenBank/DDBJ databases">
        <authorList>
            <person name="Delattre M."/>
        </authorList>
    </citation>
    <scope>NUCLEOTIDE SEQUENCE</scope>
    <source>
        <strain evidence="6">AF72</strain>
    </source>
</reference>
<feature type="transmembrane region" description="Helical" evidence="5">
    <location>
        <begin position="150"/>
        <end position="172"/>
    </location>
</feature>
<dbReference type="InterPro" id="IPR005828">
    <property type="entry name" value="MFS_sugar_transport-like"/>
</dbReference>
<comment type="caution">
    <text evidence="6">The sequence shown here is derived from an EMBL/GenBank/DDBJ whole genome shotgun (WGS) entry which is preliminary data.</text>
</comment>
<comment type="subcellular location">
    <subcellularLocation>
        <location evidence="1">Membrane</location>
        <topology evidence="1">Multi-pass membrane protein</topology>
    </subcellularLocation>
</comment>
<dbReference type="SUPFAM" id="SSF103473">
    <property type="entry name" value="MFS general substrate transporter"/>
    <property type="match status" value="1"/>
</dbReference>